<evidence type="ECO:0000256" key="8">
    <source>
        <dbReference type="RuleBase" id="RU079119"/>
    </source>
</evidence>
<comment type="catalytic activity">
    <reaction evidence="8">
        <text>L-cysteinyl-[protein] + hexadecanoyl-CoA = S-hexadecanoyl-L-cysteinyl-[protein] + CoA</text>
        <dbReference type="Rhea" id="RHEA:36683"/>
        <dbReference type="Rhea" id="RHEA-COMP:10131"/>
        <dbReference type="Rhea" id="RHEA-COMP:11032"/>
        <dbReference type="ChEBI" id="CHEBI:29950"/>
        <dbReference type="ChEBI" id="CHEBI:57287"/>
        <dbReference type="ChEBI" id="CHEBI:57379"/>
        <dbReference type="ChEBI" id="CHEBI:74151"/>
        <dbReference type="EC" id="2.3.1.225"/>
    </reaction>
</comment>
<evidence type="ECO:0000313" key="12">
    <source>
        <dbReference type="Proteomes" id="UP000655225"/>
    </source>
</evidence>
<feature type="transmembrane region" description="Helical" evidence="8">
    <location>
        <begin position="142"/>
        <end position="163"/>
    </location>
</feature>
<dbReference type="GO" id="GO:0005783">
    <property type="term" value="C:endoplasmic reticulum"/>
    <property type="evidence" value="ECO:0007669"/>
    <property type="project" value="TreeGrafter"/>
</dbReference>
<proteinExistence type="inferred from homology"/>
<comment type="similarity">
    <text evidence="2 8">Belongs to the DHHC palmitoyltransferase family.</text>
</comment>
<keyword evidence="12" id="KW-1185">Reference proteome</keyword>
<comment type="domain">
    <text evidence="8">The DHHC domain is required for palmitoyltransferase activity.</text>
</comment>
<feature type="domain" description="Palmitoyltransferase DHHC" evidence="10">
    <location>
        <begin position="199"/>
        <end position="326"/>
    </location>
</feature>
<dbReference type="EMBL" id="JABCRI010000003">
    <property type="protein sequence ID" value="KAF8409570.1"/>
    <property type="molecule type" value="Genomic_DNA"/>
</dbReference>
<keyword evidence="3 8" id="KW-0808">Transferase</keyword>
<dbReference type="Pfam" id="PF01529">
    <property type="entry name" value="DHHC"/>
    <property type="match status" value="1"/>
</dbReference>
<dbReference type="PANTHER" id="PTHR22883">
    <property type="entry name" value="ZINC FINGER DHHC DOMAIN CONTAINING PROTEIN"/>
    <property type="match status" value="1"/>
</dbReference>
<reference evidence="11 12" key="1">
    <citation type="submission" date="2020-04" db="EMBL/GenBank/DDBJ databases">
        <title>Plant Genome Project.</title>
        <authorList>
            <person name="Zhang R.-G."/>
        </authorList>
    </citation>
    <scope>NUCLEOTIDE SEQUENCE [LARGE SCALE GENOMIC DNA]</scope>
    <source>
        <strain evidence="11">YNK0</strain>
        <tissue evidence="11">Leaf</tissue>
    </source>
</reference>
<dbReference type="PROSITE" id="PS50216">
    <property type="entry name" value="DHHC"/>
    <property type="match status" value="1"/>
</dbReference>
<evidence type="ECO:0000256" key="5">
    <source>
        <dbReference type="ARBA" id="ARBA00022989"/>
    </source>
</evidence>
<evidence type="ECO:0000313" key="11">
    <source>
        <dbReference type="EMBL" id="KAF8409570.1"/>
    </source>
</evidence>
<keyword evidence="6 8" id="KW-0472">Membrane</keyword>
<evidence type="ECO:0000256" key="7">
    <source>
        <dbReference type="ARBA" id="ARBA00023315"/>
    </source>
</evidence>
<comment type="caution">
    <text evidence="11">The sequence shown here is derived from an EMBL/GenBank/DDBJ whole genome shotgun (WGS) entry which is preliminary data.</text>
</comment>
<evidence type="ECO:0000256" key="9">
    <source>
        <dbReference type="SAM" id="MobiDB-lite"/>
    </source>
</evidence>
<dbReference type="Proteomes" id="UP000655225">
    <property type="component" value="Unassembled WGS sequence"/>
</dbReference>
<feature type="transmembrane region" description="Helical" evidence="8">
    <location>
        <begin position="290"/>
        <end position="315"/>
    </location>
</feature>
<dbReference type="OrthoDB" id="4096362at2759"/>
<keyword evidence="7 8" id="KW-0012">Acyltransferase</keyword>
<dbReference type="GO" id="GO:0019706">
    <property type="term" value="F:protein-cysteine S-palmitoyltransferase activity"/>
    <property type="evidence" value="ECO:0007669"/>
    <property type="project" value="UniProtKB-EC"/>
</dbReference>
<dbReference type="GO" id="GO:0016020">
    <property type="term" value="C:membrane"/>
    <property type="evidence" value="ECO:0007669"/>
    <property type="project" value="UniProtKB-SubCell"/>
</dbReference>
<sequence length="404" mass="45841">MASINQSQEASSNGAEATLSNDGKIERTLSQRDSDLEGAKSPELEIKVAGEGEKSQIFSCDKYFLGIKRLYKDQWLRYGCDDMERTRSYQVWPGKNVFFFRGRLICGPDPRGLLLTAFSIIISSWIFAVYIGDDISKHSDLIITFCVILTVIVLVNLIMVSTIDPGIIPRNNKPSMEEEVGTSHGIRKKMVTVNGVEVKMKYCQICRIFRPPRSCHCAICDNCVEKFDHHCPWVGQCIGLRNYRFYLMFVSSALIFFLYIFAFSCRRINQRMSQTGTGLFGVVRNCPETLALASFSFAAIWFLGGLASFHVYLITLNQTAYENFRQRYISSPNPYDQGRLSNIKEVLFVPLPPSRVDFRAEVTPRFHAKPAILENIEANTSRSREDDAKAVPDEHLIAVDFPQK</sequence>
<feature type="transmembrane region" description="Helical" evidence="8">
    <location>
        <begin position="112"/>
        <end position="130"/>
    </location>
</feature>
<evidence type="ECO:0000256" key="4">
    <source>
        <dbReference type="ARBA" id="ARBA00022692"/>
    </source>
</evidence>
<accession>A0A834ZPV1</accession>
<dbReference type="InterPro" id="IPR001594">
    <property type="entry name" value="Palmitoyltrfase_DHHC"/>
</dbReference>
<dbReference type="EC" id="2.3.1.225" evidence="8"/>
<evidence type="ECO:0000256" key="6">
    <source>
        <dbReference type="ARBA" id="ARBA00023136"/>
    </source>
</evidence>
<dbReference type="OMA" id="DFRAEAM"/>
<keyword evidence="4 8" id="KW-0812">Transmembrane</keyword>
<gene>
    <name evidence="11" type="ORF">HHK36_005648</name>
</gene>
<comment type="subcellular location">
    <subcellularLocation>
        <location evidence="1">Membrane</location>
        <topology evidence="1">Multi-pass membrane protein</topology>
    </subcellularLocation>
</comment>
<organism evidence="11 12">
    <name type="scientific">Tetracentron sinense</name>
    <name type="common">Spur-leaf</name>
    <dbReference type="NCBI Taxonomy" id="13715"/>
    <lineage>
        <taxon>Eukaryota</taxon>
        <taxon>Viridiplantae</taxon>
        <taxon>Streptophyta</taxon>
        <taxon>Embryophyta</taxon>
        <taxon>Tracheophyta</taxon>
        <taxon>Spermatophyta</taxon>
        <taxon>Magnoliopsida</taxon>
        <taxon>Trochodendrales</taxon>
        <taxon>Trochodendraceae</taxon>
        <taxon>Tetracentron</taxon>
    </lineage>
</organism>
<dbReference type="GO" id="GO:0005794">
    <property type="term" value="C:Golgi apparatus"/>
    <property type="evidence" value="ECO:0007669"/>
    <property type="project" value="TreeGrafter"/>
</dbReference>
<feature type="compositionally biased region" description="Polar residues" evidence="9">
    <location>
        <begin position="1"/>
        <end position="21"/>
    </location>
</feature>
<evidence type="ECO:0000256" key="3">
    <source>
        <dbReference type="ARBA" id="ARBA00022679"/>
    </source>
</evidence>
<dbReference type="InterPro" id="IPR039859">
    <property type="entry name" value="PFA4/ZDH16/20/ERF2-like"/>
</dbReference>
<name>A0A834ZPV1_TETSI</name>
<feature type="transmembrane region" description="Helical" evidence="8">
    <location>
        <begin position="245"/>
        <end position="263"/>
    </location>
</feature>
<evidence type="ECO:0000256" key="1">
    <source>
        <dbReference type="ARBA" id="ARBA00004141"/>
    </source>
</evidence>
<protein>
    <recommendedName>
        <fullName evidence="8">S-acyltransferase</fullName>
        <ecNumber evidence="8">2.3.1.225</ecNumber>
    </recommendedName>
    <alternativeName>
        <fullName evidence="8">Palmitoyltransferase</fullName>
    </alternativeName>
</protein>
<dbReference type="AlphaFoldDB" id="A0A834ZPV1"/>
<evidence type="ECO:0000259" key="10">
    <source>
        <dbReference type="Pfam" id="PF01529"/>
    </source>
</evidence>
<keyword evidence="5 8" id="KW-1133">Transmembrane helix</keyword>
<dbReference type="GO" id="GO:0006612">
    <property type="term" value="P:protein targeting to membrane"/>
    <property type="evidence" value="ECO:0007669"/>
    <property type="project" value="TreeGrafter"/>
</dbReference>
<feature type="region of interest" description="Disordered" evidence="9">
    <location>
        <begin position="1"/>
        <end position="25"/>
    </location>
</feature>
<dbReference type="PANTHER" id="PTHR22883:SF57">
    <property type="entry name" value="S-ACYLTRANSFERASE"/>
    <property type="match status" value="1"/>
</dbReference>
<evidence type="ECO:0000256" key="2">
    <source>
        <dbReference type="ARBA" id="ARBA00008574"/>
    </source>
</evidence>